<name>A0A949JE23_9ACTN</name>
<dbReference type="Pfam" id="PF11066">
    <property type="entry name" value="DUF2867"/>
    <property type="match status" value="1"/>
</dbReference>
<gene>
    <name evidence="1" type="ORF">JGS22_011510</name>
</gene>
<organism evidence="1 2">
    <name type="scientific">Streptomyces tardus</name>
    <dbReference type="NCBI Taxonomy" id="2780544"/>
    <lineage>
        <taxon>Bacteria</taxon>
        <taxon>Bacillati</taxon>
        <taxon>Actinomycetota</taxon>
        <taxon>Actinomycetes</taxon>
        <taxon>Kitasatosporales</taxon>
        <taxon>Streptomycetaceae</taxon>
        <taxon>Streptomyces</taxon>
    </lineage>
</organism>
<dbReference type="Proteomes" id="UP000694501">
    <property type="component" value="Unassembled WGS sequence"/>
</dbReference>
<evidence type="ECO:0000313" key="2">
    <source>
        <dbReference type="Proteomes" id="UP000694501"/>
    </source>
</evidence>
<proteinExistence type="predicted"/>
<dbReference type="EMBL" id="JAELVF020000001">
    <property type="protein sequence ID" value="MBU7598226.1"/>
    <property type="molecule type" value="Genomic_DNA"/>
</dbReference>
<dbReference type="RefSeq" id="WP_211043010.1">
    <property type="nucleotide sequence ID" value="NZ_JAELVF020000001.1"/>
</dbReference>
<protein>
    <submittedName>
        <fullName evidence="1">DUF2867 domain-containing protein</fullName>
    </submittedName>
</protein>
<accession>A0A949JE23</accession>
<sequence>MRLPRSEFTSRPWRARALVQDFRVEDVWRLPTPGGPDELDRLVRQFANGSEGHLTSRTSRLLFAVRWRLGRILGWDRPGSGVGGRVQSLRERLPQDLRDGERGPDLRTLPMASVFQTHEEWVAEMANATVHGVMHIGWVPDGNGGHHGVMTVLVKPNGRLGSLYMALIKPFRHLGVYRALVREIGREWEAGRAGEAGTGRR</sequence>
<comment type="caution">
    <text evidence="1">The sequence shown here is derived from an EMBL/GenBank/DDBJ whole genome shotgun (WGS) entry which is preliminary data.</text>
</comment>
<keyword evidence="2" id="KW-1185">Reference proteome</keyword>
<dbReference type="AlphaFoldDB" id="A0A949JE23"/>
<reference evidence="1" key="1">
    <citation type="submission" date="2021-06" db="EMBL/GenBank/DDBJ databases">
        <title>Sequencing of actinobacteria type strains.</title>
        <authorList>
            <person name="Nguyen G.-S."/>
            <person name="Wentzel A."/>
        </authorList>
    </citation>
    <scope>NUCLEOTIDE SEQUENCE</scope>
    <source>
        <strain evidence="1">P38-E01</strain>
    </source>
</reference>
<dbReference type="InterPro" id="IPR021295">
    <property type="entry name" value="DUF2867"/>
</dbReference>
<evidence type="ECO:0000313" key="1">
    <source>
        <dbReference type="EMBL" id="MBU7598226.1"/>
    </source>
</evidence>